<dbReference type="InterPro" id="IPR016181">
    <property type="entry name" value="Acyl_CoA_acyltransferase"/>
</dbReference>
<reference evidence="2" key="1">
    <citation type="journal article" date="2021" name="PeerJ">
        <title>Extensive microbial diversity within the chicken gut microbiome revealed by metagenomics and culture.</title>
        <authorList>
            <person name="Gilroy R."/>
            <person name="Ravi A."/>
            <person name="Getino M."/>
            <person name="Pursley I."/>
            <person name="Horton D.L."/>
            <person name="Alikhan N.F."/>
            <person name="Baker D."/>
            <person name="Gharbi K."/>
            <person name="Hall N."/>
            <person name="Watson M."/>
            <person name="Adriaenssens E.M."/>
            <person name="Foster-Nyarko E."/>
            <person name="Jarju S."/>
            <person name="Secka A."/>
            <person name="Antonio M."/>
            <person name="Oren A."/>
            <person name="Chaudhuri R.R."/>
            <person name="La Ragione R."/>
            <person name="Hildebrand F."/>
            <person name="Pallen M.J."/>
        </authorList>
    </citation>
    <scope>NUCLEOTIDE SEQUENCE</scope>
    <source>
        <strain evidence="2">ChiSxjej3B15-24422</strain>
    </source>
</reference>
<organism evidence="2 3">
    <name type="scientific">Candidatus Eisenbergiella pullistercoris</name>
    <dbReference type="NCBI Taxonomy" id="2838555"/>
    <lineage>
        <taxon>Bacteria</taxon>
        <taxon>Bacillati</taxon>
        <taxon>Bacillota</taxon>
        <taxon>Clostridia</taxon>
        <taxon>Lachnospirales</taxon>
        <taxon>Lachnospiraceae</taxon>
        <taxon>Eisenbergiella</taxon>
    </lineage>
</organism>
<proteinExistence type="predicted"/>
<comment type="caution">
    <text evidence="2">The sequence shown here is derived from an EMBL/GenBank/DDBJ whole genome shotgun (WGS) entry which is preliminary data.</text>
</comment>
<protein>
    <submittedName>
        <fullName evidence="2">N-acetyltransferase</fullName>
    </submittedName>
</protein>
<reference evidence="2" key="2">
    <citation type="submission" date="2021-04" db="EMBL/GenBank/DDBJ databases">
        <authorList>
            <person name="Gilroy R."/>
        </authorList>
    </citation>
    <scope>NUCLEOTIDE SEQUENCE</scope>
    <source>
        <strain evidence="2">ChiSxjej3B15-24422</strain>
    </source>
</reference>
<name>A0A9D1YM44_9FIRM</name>
<dbReference type="PROSITE" id="PS51186">
    <property type="entry name" value="GNAT"/>
    <property type="match status" value="1"/>
</dbReference>
<evidence type="ECO:0000313" key="3">
    <source>
        <dbReference type="Proteomes" id="UP000824007"/>
    </source>
</evidence>
<accession>A0A9D1YM44</accession>
<sequence>MEDLPELLALYAGARAFMAANGNPDQWGTSSPPRYVLEEDIRKKRLFICERNRSVCGAFALVFGDDPTYARIEGGAWRSDAPYGTIHRIAGKETERGIFEECLSWCREQTGHIRIDTHEKNAVMRHLIEKNGFVRCGIIHVADGSPRIAYEWTAGGDRTGEAYREKKDSR</sequence>
<dbReference type="Gene3D" id="3.40.630.30">
    <property type="match status" value="1"/>
</dbReference>
<evidence type="ECO:0000259" key="1">
    <source>
        <dbReference type="PROSITE" id="PS51186"/>
    </source>
</evidence>
<dbReference type="AlphaFoldDB" id="A0A9D1YM44"/>
<feature type="domain" description="N-acetyltransferase" evidence="1">
    <location>
        <begin position="1"/>
        <end position="157"/>
    </location>
</feature>
<dbReference type="Proteomes" id="UP000824007">
    <property type="component" value="Unassembled WGS sequence"/>
</dbReference>
<dbReference type="EMBL" id="DXDD01000006">
    <property type="protein sequence ID" value="HIY59191.1"/>
    <property type="molecule type" value="Genomic_DNA"/>
</dbReference>
<dbReference type="SUPFAM" id="SSF55729">
    <property type="entry name" value="Acyl-CoA N-acyltransferases (Nat)"/>
    <property type="match status" value="1"/>
</dbReference>
<gene>
    <name evidence="2" type="ORF">H9831_00680</name>
</gene>
<dbReference type="GO" id="GO:0016747">
    <property type="term" value="F:acyltransferase activity, transferring groups other than amino-acyl groups"/>
    <property type="evidence" value="ECO:0007669"/>
    <property type="project" value="InterPro"/>
</dbReference>
<evidence type="ECO:0000313" key="2">
    <source>
        <dbReference type="EMBL" id="HIY59191.1"/>
    </source>
</evidence>
<dbReference type="InterPro" id="IPR000182">
    <property type="entry name" value="GNAT_dom"/>
</dbReference>